<dbReference type="PANTHER" id="PTHR20854:SF4">
    <property type="entry name" value="INOSITOL-1-MONOPHOSPHATASE-RELATED"/>
    <property type="match status" value="1"/>
</dbReference>
<dbReference type="InterPro" id="IPR020583">
    <property type="entry name" value="Inositol_monoP_metal-BS"/>
</dbReference>
<evidence type="ECO:0000256" key="3">
    <source>
        <dbReference type="ARBA" id="ARBA00022842"/>
    </source>
</evidence>
<keyword evidence="6" id="KW-1185">Reference proteome</keyword>
<accession>A0A0R1XAG5</accession>
<reference evidence="5 6" key="1">
    <citation type="journal article" date="2015" name="Genome Announc.">
        <title>Expanding the biotechnology potential of lactobacilli through comparative genomics of 213 strains and associated genera.</title>
        <authorList>
            <person name="Sun Z."/>
            <person name="Harris H.M."/>
            <person name="McCann A."/>
            <person name="Guo C."/>
            <person name="Argimon S."/>
            <person name="Zhang W."/>
            <person name="Yang X."/>
            <person name="Jeffery I.B."/>
            <person name="Cooney J.C."/>
            <person name="Kagawa T.F."/>
            <person name="Liu W."/>
            <person name="Song Y."/>
            <person name="Salvetti E."/>
            <person name="Wrobel A."/>
            <person name="Rasinkangas P."/>
            <person name="Parkhill J."/>
            <person name="Rea M.C."/>
            <person name="O'Sullivan O."/>
            <person name="Ritari J."/>
            <person name="Douillard F.P."/>
            <person name="Paul Ross R."/>
            <person name="Yang R."/>
            <person name="Briner A.E."/>
            <person name="Felis G.E."/>
            <person name="de Vos W.M."/>
            <person name="Barrangou R."/>
            <person name="Klaenhammer T.R."/>
            <person name="Caufield P.W."/>
            <person name="Cui Y."/>
            <person name="Zhang H."/>
            <person name="O'Toole P.W."/>
        </authorList>
    </citation>
    <scope>NUCLEOTIDE SEQUENCE [LARGE SCALE GENOMIC DNA]</scope>
    <source>
        <strain evidence="5 6">DSM 6035</strain>
    </source>
</reference>
<dbReference type="OrthoDB" id="9772456at2"/>
<evidence type="ECO:0000256" key="1">
    <source>
        <dbReference type="ARBA" id="ARBA00022723"/>
    </source>
</evidence>
<proteinExistence type="predicted"/>
<feature type="binding site" evidence="4">
    <location>
        <position position="88"/>
    </location>
    <ligand>
        <name>Mg(2+)</name>
        <dbReference type="ChEBI" id="CHEBI:18420"/>
        <label>1</label>
        <note>catalytic</note>
    </ligand>
</feature>
<sequence>MTEKIDAAVIKLIQDVNEMTLKRMNEPYHVAEKTNYNDLVTTVDKENERFIDQQLEIIDPGCRILSEEGFGTHNLTSLSGHVWIVDPIDGTLNFVRQHDNFGIMLALYVDGQPTLGYIMDCVNRRLYHGSRGQGVYVNEKRSEPPVSLDLHHGLVAISSPLILSNVHNLPAVAQAASGLRMYGSAAKEMIGVLSGELVAYISHLRPWDLAAGRVLAEELGLVVKSIDGTTPDVLSSNLVLVATTQASEDIAKITG</sequence>
<dbReference type="GO" id="GO:0046872">
    <property type="term" value="F:metal ion binding"/>
    <property type="evidence" value="ECO:0007669"/>
    <property type="project" value="UniProtKB-KW"/>
</dbReference>
<evidence type="ECO:0000313" key="5">
    <source>
        <dbReference type="EMBL" id="KRM25083.1"/>
    </source>
</evidence>
<keyword evidence="2" id="KW-0378">Hydrolase</keyword>
<dbReference type="AlphaFoldDB" id="A0A0R1XAG5"/>
<name>A0A0R1XAG5_9LACO</name>
<dbReference type="PRINTS" id="PR00377">
    <property type="entry name" value="IMPHPHTASES"/>
</dbReference>
<keyword evidence="1 4" id="KW-0479">Metal-binding</keyword>
<dbReference type="InterPro" id="IPR000760">
    <property type="entry name" value="Inositol_monophosphatase-like"/>
</dbReference>
<dbReference type="RefSeq" id="WP_047769060.1">
    <property type="nucleotide sequence ID" value="NZ_AZGM01000137.1"/>
</dbReference>
<organism evidence="5 6">
    <name type="scientific">Limosilactobacillus panis DSM 6035</name>
    <dbReference type="NCBI Taxonomy" id="1423782"/>
    <lineage>
        <taxon>Bacteria</taxon>
        <taxon>Bacillati</taxon>
        <taxon>Bacillota</taxon>
        <taxon>Bacilli</taxon>
        <taxon>Lactobacillales</taxon>
        <taxon>Lactobacillaceae</taxon>
        <taxon>Limosilactobacillus</taxon>
    </lineage>
</organism>
<protein>
    <submittedName>
        <fullName evidence="5">Inositol monophosphatase</fullName>
    </submittedName>
</protein>
<dbReference type="CDD" id="cd01637">
    <property type="entry name" value="IMPase_like"/>
    <property type="match status" value="1"/>
</dbReference>
<feature type="binding site" evidence="4">
    <location>
        <position position="208"/>
    </location>
    <ligand>
        <name>Mg(2+)</name>
        <dbReference type="ChEBI" id="CHEBI:18420"/>
        <label>1</label>
        <note>catalytic</note>
    </ligand>
</feature>
<dbReference type="PANTHER" id="PTHR20854">
    <property type="entry name" value="INOSITOL MONOPHOSPHATASE"/>
    <property type="match status" value="1"/>
</dbReference>
<evidence type="ECO:0000313" key="6">
    <source>
        <dbReference type="Proteomes" id="UP000051412"/>
    </source>
</evidence>
<keyword evidence="3 4" id="KW-0460">Magnesium</keyword>
<gene>
    <name evidence="5" type="ORF">FD32_GL000979</name>
</gene>
<dbReference type="PATRIC" id="fig|1423782.4.peg.1021"/>
<dbReference type="Pfam" id="PF00459">
    <property type="entry name" value="Inositol_P"/>
    <property type="match status" value="1"/>
</dbReference>
<dbReference type="GO" id="GO:0006020">
    <property type="term" value="P:inositol metabolic process"/>
    <property type="evidence" value="ECO:0007669"/>
    <property type="project" value="TreeGrafter"/>
</dbReference>
<dbReference type="EMBL" id="AZGM01000137">
    <property type="protein sequence ID" value="KRM25083.1"/>
    <property type="molecule type" value="Genomic_DNA"/>
</dbReference>
<evidence type="ECO:0000256" key="4">
    <source>
        <dbReference type="PIRSR" id="PIRSR600760-2"/>
    </source>
</evidence>
<dbReference type="Gene3D" id="3.30.540.10">
    <property type="entry name" value="Fructose-1,6-Bisphosphatase, subunit A, domain 1"/>
    <property type="match status" value="1"/>
</dbReference>
<dbReference type="GO" id="GO:0007165">
    <property type="term" value="P:signal transduction"/>
    <property type="evidence" value="ECO:0007669"/>
    <property type="project" value="TreeGrafter"/>
</dbReference>
<dbReference type="Gene3D" id="3.40.190.80">
    <property type="match status" value="1"/>
</dbReference>
<evidence type="ECO:0000256" key="2">
    <source>
        <dbReference type="ARBA" id="ARBA00022801"/>
    </source>
</evidence>
<dbReference type="GO" id="GO:0008934">
    <property type="term" value="F:inositol monophosphate 1-phosphatase activity"/>
    <property type="evidence" value="ECO:0007669"/>
    <property type="project" value="TreeGrafter"/>
</dbReference>
<comment type="cofactor">
    <cofactor evidence="4">
        <name>Mg(2+)</name>
        <dbReference type="ChEBI" id="CHEBI:18420"/>
    </cofactor>
</comment>
<feature type="binding site" evidence="4">
    <location>
        <position position="89"/>
    </location>
    <ligand>
        <name>Mg(2+)</name>
        <dbReference type="ChEBI" id="CHEBI:18420"/>
        <label>1</label>
        <note>catalytic</note>
    </ligand>
</feature>
<dbReference type="PROSITE" id="PS00629">
    <property type="entry name" value="IMP_1"/>
    <property type="match status" value="1"/>
</dbReference>
<dbReference type="Proteomes" id="UP000051412">
    <property type="component" value="Unassembled WGS sequence"/>
</dbReference>
<feature type="binding site" evidence="4">
    <location>
        <position position="86"/>
    </location>
    <ligand>
        <name>Mg(2+)</name>
        <dbReference type="ChEBI" id="CHEBI:18420"/>
        <label>1</label>
        <note>catalytic</note>
    </ligand>
</feature>
<comment type="caution">
    <text evidence="5">The sequence shown here is derived from an EMBL/GenBank/DDBJ whole genome shotgun (WGS) entry which is preliminary data.</text>
</comment>
<feature type="binding site" evidence="4">
    <location>
        <position position="67"/>
    </location>
    <ligand>
        <name>Mg(2+)</name>
        <dbReference type="ChEBI" id="CHEBI:18420"/>
        <label>1</label>
        <note>catalytic</note>
    </ligand>
</feature>
<dbReference type="STRING" id="1423782.FD32_GL000979"/>
<dbReference type="SUPFAM" id="SSF56655">
    <property type="entry name" value="Carbohydrate phosphatase"/>
    <property type="match status" value="1"/>
</dbReference>